<gene>
    <name evidence="7" type="primary">scrK_8</name>
    <name evidence="7" type="ORF">SDC9_99641</name>
</gene>
<dbReference type="PRINTS" id="PR00990">
    <property type="entry name" value="RIBOKINASE"/>
</dbReference>
<reference evidence="7" key="1">
    <citation type="submission" date="2019-08" db="EMBL/GenBank/DDBJ databases">
        <authorList>
            <person name="Kucharzyk K."/>
            <person name="Murdoch R.W."/>
            <person name="Higgins S."/>
            <person name="Loffler F."/>
        </authorList>
    </citation>
    <scope>NUCLEOTIDE SEQUENCE</scope>
</reference>
<dbReference type="SUPFAM" id="SSF53613">
    <property type="entry name" value="Ribokinase-like"/>
    <property type="match status" value="1"/>
</dbReference>
<evidence type="ECO:0000313" key="7">
    <source>
        <dbReference type="EMBL" id="MPM52877.1"/>
    </source>
</evidence>
<proteinExistence type="inferred from homology"/>
<protein>
    <submittedName>
        <fullName evidence="7">Fructokinase</fullName>
        <ecNumber evidence="7">2.7.1.4</ecNumber>
    </submittedName>
</protein>
<dbReference type="InterPro" id="IPR011611">
    <property type="entry name" value="PfkB_dom"/>
</dbReference>
<feature type="domain" description="Carbohydrate kinase PfkB" evidence="6">
    <location>
        <begin position="4"/>
        <end position="284"/>
    </location>
</feature>
<evidence type="ECO:0000256" key="4">
    <source>
        <dbReference type="ARBA" id="ARBA00022777"/>
    </source>
</evidence>
<dbReference type="Pfam" id="PF00294">
    <property type="entry name" value="PfkB"/>
    <property type="match status" value="1"/>
</dbReference>
<dbReference type="Gene3D" id="3.40.1190.20">
    <property type="match status" value="1"/>
</dbReference>
<keyword evidence="2 7" id="KW-0808">Transferase</keyword>
<keyword evidence="4 7" id="KW-0418">Kinase</keyword>
<dbReference type="PROSITE" id="PS00584">
    <property type="entry name" value="PFKB_KINASES_2"/>
    <property type="match status" value="1"/>
</dbReference>
<keyword evidence="5" id="KW-0067">ATP-binding</keyword>
<dbReference type="GO" id="GO:0005524">
    <property type="term" value="F:ATP binding"/>
    <property type="evidence" value="ECO:0007669"/>
    <property type="project" value="UniProtKB-KW"/>
</dbReference>
<keyword evidence="3" id="KW-0547">Nucleotide-binding</keyword>
<organism evidence="7">
    <name type="scientific">bioreactor metagenome</name>
    <dbReference type="NCBI Taxonomy" id="1076179"/>
    <lineage>
        <taxon>unclassified sequences</taxon>
        <taxon>metagenomes</taxon>
        <taxon>ecological metagenomes</taxon>
    </lineage>
</organism>
<dbReference type="CDD" id="cd01167">
    <property type="entry name" value="bac_FRK"/>
    <property type="match status" value="1"/>
</dbReference>
<dbReference type="GO" id="GO:0006000">
    <property type="term" value="P:fructose metabolic process"/>
    <property type="evidence" value="ECO:0007669"/>
    <property type="project" value="UniProtKB-ARBA"/>
</dbReference>
<dbReference type="PANTHER" id="PTHR43085">
    <property type="entry name" value="HEXOKINASE FAMILY MEMBER"/>
    <property type="match status" value="1"/>
</dbReference>
<dbReference type="InterPro" id="IPR002139">
    <property type="entry name" value="Ribo/fructo_kinase"/>
</dbReference>
<dbReference type="InterPro" id="IPR002173">
    <property type="entry name" value="Carboh/pur_kinase_PfkB_CS"/>
</dbReference>
<dbReference type="GO" id="GO:0008865">
    <property type="term" value="F:fructokinase activity"/>
    <property type="evidence" value="ECO:0007669"/>
    <property type="project" value="UniProtKB-EC"/>
</dbReference>
<dbReference type="EC" id="2.7.1.4" evidence="7"/>
<sequence>MRLFEQNPGGAVCNVLSAMAKQGDTTAFIGKIGRDMHGAFLKQSIASVGIDTRGVVEAEDVFTTLAFVELSDAGERSFSFARKPGADTCLKPEELDEALLRQTRVLHVGSLSLTNEPARSATLRAIELAKSAGALISYDPNYRAPLWEGVEAAKEQMRSLLPLVDVMKLSDEETVLLTDRKDPNEALEYLNSIGISCAVVTMGPKGALAMLRGKTAIAEPHECVRVDTTGAGDAFWGGFLHKLLCSGKAIDALTLPEVTEFARFANVVAAICCERRGALLSMPTAEEIRRRLNPR</sequence>
<name>A0A645AIM9_9ZZZZ</name>
<dbReference type="PANTHER" id="PTHR43085:SF1">
    <property type="entry name" value="PSEUDOURIDINE KINASE-RELATED"/>
    <property type="match status" value="1"/>
</dbReference>
<dbReference type="InterPro" id="IPR029056">
    <property type="entry name" value="Ribokinase-like"/>
</dbReference>
<dbReference type="EMBL" id="VSSQ01014071">
    <property type="protein sequence ID" value="MPM52877.1"/>
    <property type="molecule type" value="Genomic_DNA"/>
</dbReference>
<evidence type="ECO:0000259" key="6">
    <source>
        <dbReference type="Pfam" id="PF00294"/>
    </source>
</evidence>
<evidence type="ECO:0000256" key="2">
    <source>
        <dbReference type="ARBA" id="ARBA00022679"/>
    </source>
</evidence>
<dbReference type="InterPro" id="IPR050306">
    <property type="entry name" value="PfkB_Carbo_kinase"/>
</dbReference>
<accession>A0A645AIM9</accession>
<evidence type="ECO:0000256" key="5">
    <source>
        <dbReference type="ARBA" id="ARBA00022840"/>
    </source>
</evidence>
<evidence type="ECO:0000256" key="3">
    <source>
        <dbReference type="ARBA" id="ARBA00022741"/>
    </source>
</evidence>
<evidence type="ECO:0000256" key="1">
    <source>
        <dbReference type="ARBA" id="ARBA00010688"/>
    </source>
</evidence>
<comment type="similarity">
    <text evidence="1">Belongs to the carbohydrate kinase PfkB family.</text>
</comment>
<comment type="caution">
    <text evidence="7">The sequence shown here is derived from an EMBL/GenBank/DDBJ whole genome shotgun (WGS) entry which is preliminary data.</text>
</comment>
<dbReference type="AlphaFoldDB" id="A0A645AIM9"/>